<keyword evidence="1" id="KW-0808">Transferase</keyword>
<name>A0A0K1W0F0_9MOLU</name>
<dbReference type="PANTHER" id="PTHR15004">
    <property type="entry name" value="GLUTAMYL-TRNA(GLN) AMIDOTRANSFERASE SUBUNIT C, MITOCHONDRIAL"/>
    <property type="match status" value="1"/>
</dbReference>
<dbReference type="GO" id="GO:0006450">
    <property type="term" value="P:regulation of translational fidelity"/>
    <property type="evidence" value="ECO:0007669"/>
    <property type="project" value="InterPro"/>
</dbReference>
<dbReference type="STRING" id="216942.SLITO_v1c01060"/>
<gene>
    <name evidence="1" type="primary">gatC</name>
    <name evidence="1" type="ORF">SLITO_v1c01060</name>
</gene>
<dbReference type="PATRIC" id="fig|216942.3.peg.106"/>
<dbReference type="NCBIfam" id="TIGR00135">
    <property type="entry name" value="gatC"/>
    <property type="match status" value="1"/>
</dbReference>
<protein>
    <submittedName>
        <fullName evidence="1">Glutamyl-tRNA(Gln) amidotransferase subunit C</fullName>
    </submittedName>
</protein>
<dbReference type="GO" id="GO:0070681">
    <property type="term" value="P:glutaminyl-tRNAGln biosynthesis via transamidation"/>
    <property type="evidence" value="ECO:0007669"/>
    <property type="project" value="TreeGrafter"/>
</dbReference>
<dbReference type="SUPFAM" id="SSF141000">
    <property type="entry name" value="Glu-tRNAGln amidotransferase C subunit"/>
    <property type="match status" value="1"/>
</dbReference>
<keyword evidence="2" id="KW-1185">Reference proteome</keyword>
<reference evidence="1 2" key="1">
    <citation type="journal article" date="2015" name="Genome Announc.">
        <title>Complete Genome Sequence of Spiroplasma litorale TN-1T (DSM 21781), a Bacterium Isolated from a Green-Eyed Horsefly (Tabanus nigrovittatus).</title>
        <authorList>
            <person name="Lo W.S."/>
            <person name="Lai Y.C."/>
            <person name="Lien Y.W."/>
            <person name="Wang T.H."/>
            <person name="Kuo C.H."/>
        </authorList>
    </citation>
    <scope>NUCLEOTIDE SEQUENCE [LARGE SCALE GENOMIC DNA]</scope>
    <source>
        <strain evidence="1 2">TN-1</strain>
    </source>
</reference>
<dbReference type="EMBL" id="CP012357">
    <property type="protein sequence ID" value="AKX33774.1"/>
    <property type="molecule type" value="Genomic_DNA"/>
</dbReference>
<evidence type="ECO:0000313" key="1">
    <source>
        <dbReference type="EMBL" id="AKX33774.1"/>
    </source>
</evidence>
<sequence>MKINFDILKSLENDVMLDLTDEELNKILKFENEILSKFEKVLNINTDGVQQLHYCFEINNSYLRNDDETRTISKEDLLSNAPEVEDDYVIIKKVVG</sequence>
<dbReference type="KEGG" id="sll:SLITO_v1c01060"/>
<evidence type="ECO:0000313" key="2">
    <source>
        <dbReference type="Proteomes" id="UP000067476"/>
    </source>
</evidence>
<dbReference type="InterPro" id="IPR003837">
    <property type="entry name" value="GatC"/>
</dbReference>
<dbReference type="OrthoDB" id="399009at2"/>
<dbReference type="InterPro" id="IPR036113">
    <property type="entry name" value="Asp/Glu-ADT_sf_sub_c"/>
</dbReference>
<dbReference type="Proteomes" id="UP000067476">
    <property type="component" value="Chromosome"/>
</dbReference>
<proteinExistence type="predicted"/>
<dbReference type="Pfam" id="PF02686">
    <property type="entry name" value="GatC"/>
    <property type="match status" value="1"/>
</dbReference>
<dbReference type="RefSeq" id="WP_075057872.1">
    <property type="nucleotide sequence ID" value="NZ_CP012357.1"/>
</dbReference>
<accession>A0A0K1W0F0</accession>
<dbReference type="AlphaFoldDB" id="A0A0K1W0F0"/>
<organism evidence="1 2">
    <name type="scientific">Spiroplasma litorale</name>
    <dbReference type="NCBI Taxonomy" id="216942"/>
    <lineage>
        <taxon>Bacteria</taxon>
        <taxon>Bacillati</taxon>
        <taxon>Mycoplasmatota</taxon>
        <taxon>Mollicutes</taxon>
        <taxon>Entomoplasmatales</taxon>
        <taxon>Spiroplasmataceae</taxon>
        <taxon>Spiroplasma</taxon>
    </lineage>
</organism>
<dbReference type="PANTHER" id="PTHR15004:SF0">
    <property type="entry name" value="GLUTAMYL-TRNA(GLN) AMIDOTRANSFERASE SUBUNIT C, MITOCHONDRIAL"/>
    <property type="match status" value="1"/>
</dbReference>
<dbReference type="GO" id="GO:0016740">
    <property type="term" value="F:transferase activity"/>
    <property type="evidence" value="ECO:0007669"/>
    <property type="project" value="UniProtKB-KW"/>
</dbReference>